<dbReference type="GO" id="GO:0009055">
    <property type="term" value="F:electron transfer activity"/>
    <property type="evidence" value="ECO:0007669"/>
    <property type="project" value="InterPro"/>
</dbReference>
<proteinExistence type="predicted"/>
<keyword evidence="10 11" id="KW-0003">3Fe-4S</keyword>
<keyword evidence="8 11" id="KW-0408">Iron</keyword>
<keyword evidence="7 11" id="KW-0249">Electron transport</keyword>
<dbReference type="InterPro" id="IPR000813">
    <property type="entry name" value="7Fe_ferredoxin"/>
</dbReference>
<accession>A0A328P2A2</accession>
<keyword evidence="5 11" id="KW-0479">Metal-binding</keyword>
<dbReference type="RefSeq" id="WP_111983252.1">
    <property type="nucleotide sequence ID" value="NZ_NFZS01000002.1"/>
</dbReference>
<dbReference type="PROSITE" id="PS51379">
    <property type="entry name" value="4FE4S_FER_2"/>
    <property type="match status" value="2"/>
</dbReference>
<dbReference type="PRINTS" id="PR00354">
    <property type="entry name" value="7FE8SFRDOXIN"/>
</dbReference>
<dbReference type="OrthoDB" id="9803397at2"/>
<dbReference type="Pfam" id="PF11953">
    <property type="entry name" value="DUF3470"/>
    <property type="match status" value="1"/>
</dbReference>
<keyword evidence="6 11" id="KW-0677">Repeat</keyword>
<keyword evidence="9 11" id="KW-0411">Iron-sulfur</keyword>
<name>A0A328P2A2_9GAMM</name>
<organism evidence="13 14">
    <name type="scientific">Dyella jiangningensis</name>
    <dbReference type="NCBI Taxonomy" id="1379159"/>
    <lineage>
        <taxon>Bacteria</taxon>
        <taxon>Pseudomonadati</taxon>
        <taxon>Pseudomonadota</taxon>
        <taxon>Gammaproteobacteria</taxon>
        <taxon>Lysobacterales</taxon>
        <taxon>Rhodanobacteraceae</taxon>
        <taxon>Dyella</taxon>
    </lineage>
</organism>
<dbReference type="AlphaFoldDB" id="A0A328P2A2"/>
<dbReference type="Pfam" id="PF00037">
    <property type="entry name" value="Fer4"/>
    <property type="match status" value="1"/>
</dbReference>
<dbReference type="NCBIfam" id="NF045490">
    <property type="entry name" value="FdxA_Protbact"/>
    <property type="match status" value="1"/>
</dbReference>
<feature type="domain" description="4Fe-4S ferredoxin-type" evidence="12">
    <location>
        <begin position="31"/>
        <end position="60"/>
    </location>
</feature>
<dbReference type="Pfam" id="PF12800">
    <property type="entry name" value="Fer4_4"/>
    <property type="match status" value="1"/>
</dbReference>
<evidence type="ECO:0000256" key="3">
    <source>
        <dbReference type="ARBA" id="ARBA00022448"/>
    </source>
</evidence>
<dbReference type="SUPFAM" id="SSF54862">
    <property type="entry name" value="4Fe-4S ferredoxins"/>
    <property type="match status" value="1"/>
</dbReference>
<comment type="cofactor">
    <cofactor evidence="2 11">
        <name>[4Fe-4S] cluster</name>
        <dbReference type="ChEBI" id="CHEBI:49883"/>
    </cofactor>
</comment>
<dbReference type="InterPro" id="IPR054829">
    <property type="entry name" value="FdxA"/>
</dbReference>
<dbReference type="GO" id="GO:0046872">
    <property type="term" value="F:metal ion binding"/>
    <property type="evidence" value="ECO:0007669"/>
    <property type="project" value="UniProtKB-KW"/>
</dbReference>
<dbReference type="PANTHER" id="PTHR42859:SF2">
    <property type="entry name" value="FERREDOXIN"/>
    <property type="match status" value="1"/>
</dbReference>
<evidence type="ECO:0000256" key="10">
    <source>
        <dbReference type="ARBA" id="ARBA00023291"/>
    </source>
</evidence>
<keyword evidence="4 11" id="KW-0004">4Fe-4S</keyword>
<evidence type="ECO:0000313" key="13">
    <source>
        <dbReference type="EMBL" id="RAO76308.1"/>
    </source>
</evidence>
<dbReference type="InterPro" id="IPR050294">
    <property type="entry name" value="RnfB_subfamily"/>
</dbReference>
<dbReference type="InterPro" id="IPR022569">
    <property type="entry name" value="Fd_C"/>
</dbReference>
<dbReference type="PROSITE" id="PS00198">
    <property type="entry name" value="4FE4S_FER_1"/>
    <property type="match status" value="1"/>
</dbReference>
<evidence type="ECO:0000256" key="1">
    <source>
        <dbReference type="ARBA" id="ARBA00001927"/>
    </source>
</evidence>
<comment type="function">
    <text evidence="11">Ferredoxins are iron-sulfur proteins that transfer electrons in a wide variety of metabolic reactions.</text>
</comment>
<keyword evidence="14" id="KW-1185">Reference proteome</keyword>
<keyword evidence="3 11" id="KW-0813">Transport</keyword>
<reference evidence="13 14" key="1">
    <citation type="journal article" date="2018" name="Genet. Mol. Biol.">
        <title>The genome sequence of Dyella jiangningensis FCAV SCS01 from a lignocellulose-decomposing microbial consortium metagenome reveals potential for biotechnological applications.</title>
        <authorList>
            <person name="Desiderato J.G."/>
            <person name="Alvarenga D.O."/>
            <person name="Constancio M.T.L."/>
            <person name="Alves L.M.C."/>
            <person name="Varani A.M."/>
        </authorList>
    </citation>
    <scope>NUCLEOTIDE SEQUENCE [LARGE SCALE GENOMIC DNA]</scope>
    <source>
        <strain evidence="13 14">FCAV SCS01</strain>
    </source>
</reference>
<dbReference type="EMBL" id="NFZS01000002">
    <property type="protein sequence ID" value="RAO76308.1"/>
    <property type="molecule type" value="Genomic_DNA"/>
</dbReference>
<gene>
    <name evidence="13" type="ORF">CA260_11525</name>
</gene>
<feature type="domain" description="4Fe-4S ferredoxin-type" evidence="12">
    <location>
        <begin position="1"/>
        <end position="30"/>
    </location>
</feature>
<comment type="cofactor">
    <cofactor evidence="1 11">
        <name>[3Fe-4S] cluster</name>
        <dbReference type="ChEBI" id="CHEBI:21137"/>
    </cofactor>
</comment>
<evidence type="ECO:0000256" key="5">
    <source>
        <dbReference type="ARBA" id="ARBA00022723"/>
    </source>
</evidence>
<dbReference type="Proteomes" id="UP000248926">
    <property type="component" value="Unassembled WGS sequence"/>
</dbReference>
<dbReference type="InterPro" id="IPR017900">
    <property type="entry name" value="4Fe4S_Fe_S_CS"/>
</dbReference>
<evidence type="ECO:0000256" key="6">
    <source>
        <dbReference type="ARBA" id="ARBA00022737"/>
    </source>
</evidence>
<evidence type="ECO:0000256" key="9">
    <source>
        <dbReference type="ARBA" id="ARBA00023014"/>
    </source>
</evidence>
<dbReference type="Gene3D" id="3.30.70.20">
    <property type="match status" value="1"/>
</dbReference>
<evidence type="ECO:0000256" key="2">
    <source>
        <dbReference type="ARBA" id="ARBA00001966"/>
    </source>
</evidence>
<protein>
    <recommendedName>
        <fullName evidence="11">Ferredoxin</fullName>
    </recommendedName>
</protein>
<evidence type="ECO:0000256" key="4">
    <source>
        <dbReference type="ARBA" id="ARBA00022485"/>
    </source>
</evidence>
<sequence>MTHVVTENCINCKHTDCVEVCPVDCFHEGPNFLVIDPDECIDCTLCVDECPVDAIYAEGDVPAEQSVFVTINAELARQWPVITTKVAALDDAAAWDGKPGKRGLLIR</sequence>
<dbReference type="GO" id="GO:0051538">
    <property type="term" value="F:3 iron, 4 sulfur cluster binding"/>
    <property type="evidence" value="ECO:0007669"/>
    <property type="project" value="UniProtKB-KW"/>
</dbReference>
<dbReference type="InterPro" id="IPR017896">
    <property type="entry name" value="4Fe4S_Fe-S-bd"/>
</dbReference>
<comment type="caution">
    <text evidence="13">The sequence shown here is derived from an EMBL/GenBank/DDBJ whole genome shotgun (WGS) entry which is preliminary data.</text>
</comment>
<dbReference type="GO" id="GO:0051539">
    <property type="term" value="F:4 iron, 4 sulfur cluster binding"/>
    <property type="evidence" value="ECO:0007669"/>
    <property type="project" value="UniProtKB-KW"/>
</dbReference>
<evidence type="ECO:0000313" key="14">
    <source>
        <dbReference type="Proteomes" id="UP000248926"/>
    </source>
</evidence>
<evidence type="ECO:0000256" key="8">
    <source>
        <dbReference type="ARBA" id="ARBA00023004"/>
    </source>
</evidence>
<dbReference type="PANTHER" id="PTHR42859">
    <property type="entry name" value="OXIDOREDUCTASE"/>
    <property type="match status" value="1"/>
</dbReference>
<evidence type="ECO:0000259" key="12">
    <source>
        <dbReference type="PROSITE" id="PS51379"/>
    </source>
</evidence>
<evidence type="ECO:0000256" key="7">
    <source>
        <dbReference type="ARBA" id="ARBA00022982"/>
    </source>
</evidence>
<evidence type="ECO:0000256" key="11">
    <source>
        <dbReference type="RuleBase" id="RU364098"/>
    </source>
</evidence>